<dbReference type="PROSITE" id="PS50048">
    <property type="entry name" value="ZN2_CY6_FUNGAL_2"/>
    <property type="match status" value="1"/>
</dbReference>
<dbReference type="RefSeq" id="XP_033533104.1">
    <property type="nucleotide sequence ID" value="XM_033683077.1"/>
</dbReference>
<dbReference type="AlphaFoldDB" id="A0A6G1G0A6"/>
<evidence type="ECO:0000256" key="1">
    <source>
        <dbReference type="ARBA" id="ARBA00023242"/>
    </source>
</evidence>
<sequence>MITLVEATEQTTLPDEKPFYPKRPHRKSRTGCKACKSRKVKCDESRPTCRRCILRNTACVYHGSSPSQQESTSWSSSAASSSPGISDHEILTTLTYEPLFMPSSERDAVDMKLLWFYTTTTYRYCFAIQDGRAKRIDDILKVKIPRHAFEFPFLMDCLLATSALQLQLLNQDIQPSRAVRYRVRALEGYRMAINKARPETFPALIACSLLITNLSSQMFREESTSELHIVDWMVVWRGISLMIDMVSPRRLWELGMAELFLRPSIDLNEAAFHIPSDLLSVISSIKMDDPEYSDIGTYYTTLKYLGSLYSALSEGLSPIVTLRILTWSTFIPEAFVELGRQRQPRALIILAHYLIFMKTIDDLWWVKGIGDREIGGILHYLGDAWSQQLAMPRLALSMDNRLDVARLLLNNENWESPTGYKRDYESRDSPTQTFPLVDNQGKRTTSIPTHPGALYPSVSSSPPPWDTRGYQRDKLTLVASSTHSPSVTLGPINLDGPNDDEV</sequence>
<protein>
    <recommendedName>
        <fullName evidence="3">Zn(2)-C6 fungal-type domain-containing protein</fullName>
    </recommendedName>
</protein>
<accession>A0A6G1G0A6</accession>
<keyword evidence="5" id="KW-1185">Reference proteome</keyword>
<dbReference type="SMART" id="SM00066">
    <property type="entry name" value="GAL4"/>
    <property type="match status" value="1"/>
</dbReference>
<name>A0A6G1G0A6_9PEZI</name>
<dbReference type="GO" id="GO:0001228">
    <property type="term" value="F:DNA-binding transcription activator activity, RNA polymerase II-specific"/>
    <property type="evidence" value="ECO:0007669"/>
    <property type="project" value="TreeGrafter"/>
</dbReference>
<dbReference type="Proteomes" id="UP000504638">
    <property type="component" value="Unplaced"/>
</dbReference>
<reference evidence="6" key="3">
    <citation type="submission" date="2025-04" db="UniProtKB">
        <authorList>
            <consortium name="RefSeq"/>
        </authorList>
    </citation>
    <scope>IDENTIFICATION</scope>
    <source>
        <strain evidence="6">CBS 781.70</strain>
    </source>
</reference>
<dbReference type="InterPro" id="IPR001138">
    <property type="entry name" value="Zn2Cys6_DnaBD"/>
</dbReference>
<gene>
    <name evidence="4 6" type="ORF">P152DRAFT_57145</name>
</gene>
<dbReference type="PRINTS" id="PR00755">
    <property type="entry name" value="AFLATOXINBRP"/>
</dbReference>
<reference evidence="4 6" key="1">
    <citation type="submission" date="2020-01" db="EMBL/GenBank/DDBJ databases">
        <authorList>
            <consortium name="DOE Joint Genome Institute"/>
            <person name="Haridas S."/>
            <person name="Albert R."/>
            <person name="Binder M."/>
            <person name="Bloem J."/>
            <person name="Labutti K."/>
            <person name="Salamov A."/>
            <person name="Andreopoulos B."/>
            <person name="Baker S.E."/>
            <person name="Barry K."/>
            <person name="Bills G."/>
            <person name="Bluhm B.H."/>
            <person name="Cannon C."/>
            <person name="Castanera R."/>
            <person name="Culley D.E."/>
            <person name="Daum C."/>
            <person name="Ezra D."/>
            <person name="Gonzalez J.B."/>
            <person name="Henrissat B."/>
            <person name="Kuo A."/>
            <person name="Liang C."/>
            <person name="Lipzen A."/>
            <person name="Lutzoni F."/>
            <person name="Magnuson J."/>
            <person name="Mondo S."/>
            <person name="Nolan M."/>
            <person name="Ohm R."/>
            <person name="Pangilinan J."/>
            <person name="Park H.-J."/>
            <person name="Ramirez L."/>
            <person name="Alfaro M."/>
            <person name="Sun H."/>
            <person name="Tritt A."/>
            <person name="Yoshinaga Y."/>
            <person name="Zwiers L.-H."/>
            <person name="Turgeon B.G."/>
            <person name="Goodwin S.B."/>
            <person name="Spatafora J.W."/>
            <person name="Crous P.W."/>
            <person name="Grigoriev I.V."/>
        </authorList>
    </citation>
    <scope>NUCLEOTIDE SEQUENCE</scope>
    <source>
        <strain evidence="4 6">CBS 781.70</strain>
    </source>
</reference>
<feature type="region of interest" description="Disordered" evidence="2">
    <location>
        <begin position="63"/>
        <end position="84"/>
    </location>
</feature>
<evidence type="ECO:0000313" key="6">
    <source>
        <dbReference type="RefSeq" id="XP_033533104.1"/>
    </source>
</evidence>
<feature type="region of interest" description="Disordered" evidence="2">
    <location>
        <begin position="419"/>
        <end position="502"/>
    </location>
</feature>
<dbReference type="Gene3D" id="4.10.240.10">
    <property type="entry name" value="Zn(2)-C6 fungal-type DNA-binding domain"/>
    <property type="match status" value="1"/>
</dbReference>
<evidence type="ECO:0000313" key="4">
    <source>
        <dbReference type="EMBL" id="KAF1811473.1"/>
    </source>
</evidence>
<dbReference type="OrthoDB" id="416217at2759"/>
<dbReference type="CDD" id="cd00067">
    <property type="entry name" value="GAL4"/>
    <property type="match status" value="1"/>
</dbReference>
<dbReference type="InterPro" id="IPR036864">
    <property type="entry name" value="Zn2-C6_fun-type_DNA-bd_sf"/>
</dbReference>
<feature type="compositionally biased region" description="Polar residues" evidence="2">
    <location>
        <begin position="478"/>
        <end position="487"/>
    </location>
</feature>
<dbReference type="Pfam" id="PF00172">
    <property type="entry name" value="Zn_clus"/>
    <property type="match status" value="1"/>
</dbReference>
<keyword evidence="1" id="KW-0539">Nucleus</keyword>
<dbReference type="EMBL" id="ML975161">
    <property type="protein sequence ID" value="KAF1811473.1"/>
    <property type="molecule type" value="Genomic_DNA"/>
</dbReference>
<evidence type="ECO:0000256" key="2">
    <source>
        <dbReference type="SAM" id="MobiDB-lite"/>
    </source>
</evidence>
<dbReference type="InterPro" id="IPR053157">
    <property type="entry name" value="Sterol_Uptake_Regulator"/>
</dbReference>
<reference evidence="6" key="2">
    <citation type="submission" date="2020-04" db="EMBL/GenBank/DDBJ databases">
        <authorList>
            <consortium name="NCBI Genome Project"/>
        </authorList>
    </citation>
    <scope>NUCLEOTIDE SEQUENCE</scope>
    <source>
        <strain evidence="6">CBS 781.70</strain>
    </source>
</reference>
<evidence type="ECO:0000313" key="5">
    <source>
        <dbReference type="Proteomes" id="UP000504638"/>
    </source>
</evidence>
<dbReference type="PROSITE" id="PS00463">
    <property type="entry name" value="ZN2_CY6_FUNGAL_1"/>
    <property type="match status" value="1"/>
</dbReference>
<dbReference type="SUPFAM" id="SSF57701">
    <property type="entry name" value="Zn2/Cys6 DNA-binding domain"/>
    <property type="match status" value="1"/>
</dbReference>
<evidence type="ECO:0000259" key="3">
    <source>
        <dbReference type="PROSITE" id="PS50048"/>
    </source>
</evidence>
<organism evidence="4">
    <name type="scientific">Eremomyces bilateralis CBS 781.70</name>
    <dbReference type="NCBI Taxonomy" id="1392243"/>
    <lineage>
        <taxon>Eukaryota</taxon>
        <taxon>Fungi</taxon>
        <taxon>Dikarya</taxon>
        <taxon>Ascomycota</taxon>
        <taxon>Pezizomycotina</taxon>
        <taxon>Dothideomycetes</taxon>
        <taxon>Dothideomycetes incertae sedis</taxon>
        <taxon>Eremomycetales</taxon>
        <taxon>Eremomycetaceae</taxon>
        <taxon>Eremomyces</taxon>
    </lineage>
</organism>
<dbReference type="GO" id="GO:0008270">
    <property type="term" value="F:zinc ion binding"/>
    <property type="evidence" value="ECO:0007669"/>
    <property type="project" value="InterPro"/>
</dbReference>
<feature type="domain" description="Zn(2)-C6 fungal-type" evidence="3">
    <location>
        <begin position="31"/>
        <end position="61"/>
    </location>
</feature>
<dbReference type="PANTHER" id="PTHR47784">
    <property type="entry name" value="STEROL UPTAKE CONTROL PROTEIN 2"/>
    <property type="match status" value="1"/>
</dbReference>
<dbReference type="GeneID" id="54423647"/>
<proteinExistence type="predicted"/>
<dbReference type="PANTHER" id="PTHR47784:SF5">
    <property type="entry name" value="STEROL UPTAKE CONTROL PROTEIN 2"/>
    <property type="match status" value="1"/>
</dbReference>